<dbReference type="Proteomes" id="UP000004322">
    <property type="component" value="Unassembled WGS sequence"/>
</dbReference>
<name>G5JQJ5_STRCG</name>
<feature type="compositionally biased region" description="Basic and acidic residues" evidence="1">
    <location>
        <begin position="133"/>
        <end position="146"/>
    </location>
</feature>
<evidence type="ECO:0000256" key="1">
    <source>
        <dbReference type="SAM" id="MobiDB-lite"/>
    </source>
</evidence>
<evidence type="ECO:0008006" key="5">
    <source>
        <dbReference type="Google" id="ProtNLM"/>
    </source>
</evidence>
<dbReference type="InterPro" id="IPR047665">
    <property type="entry name" value="ComGG_streptococcus-type"/>
</dbReference>
<proteinExistence type="predicted"/>
<dbReference type="RefSeq" id="WP_004229825.1">
    <property type="nucleotide sequence ID" value="NZ_AEUV02000002.1"/>
</dbReference>
<protein>
    <recommendedName>
        <fullName evidence="5">Competence protein ComGG</fullName>
    </recommendedName>
</protein>
<feature type="compositionally biased region" description="Low complexity" evidence="1">
    <location>
        <begin position="120"/>
        <end position="132"/>
    </location>
</feature>
<dbReference type="AlphaFoldDB" id="G5JQJ5"/>
<comment type="caution">
    <text evidence="3">The sequence shown here is derived from an EMBL/GenBank/DDBJ whole genome shotgun (WGS) entry which is preliminary data.</text>
</comment>
<sequence length="154" mass="16801">MILQKRLRAGVLIYALLMAAIFVLLLQFYLDRVVASQRQNQALANNSQAYLIAQLVKEQANQSSGEMSFEQGRATYQKEGASLSVKVILSDGNSYCYDFMGDQETSSSSSDKDKKKDKSTSFSSSSGSSSRSQSDEKSSSSHHGEGEESSNDDA</sequence>
<dbReference type="NCBIfam" id="NF041014">
    <property type="entry name" value="pilin_ComGG_2"/>
    <property type="match status" value="1"/>
</dbReference>
<feature type="transmembrane region" description="Helical" evidence="2">
    <location>
        <begin position="12"/>
        <end position="30"/>
    </location>
</feature>
<dbReference type="STRING" id="873449.STRCR_0579"/>
<reference evidence="3" key="1">
    <citation type="submission" date="2011-07" db="EMBL/GenBank/DDBJ databases">
        <authorList>
            <person name="Stanhope M.J."/>
            <person name="Durkin A.S."/>
            <person name="Hostetler J."/>
            <person name="Kim M."/>
            <person name="Radune D."/>
            <person name="Singh I."/>
            <person name="Town C.D."/>
        </authorList>
    </citation>
    <scope>NUCLEOTIDE SEQUENCE [LARGE SCALE GENOMIC DNA]</scope>
    <source>
        <strain evidence="3">HS-6</strain>
    </source>
</reference>
<keyword evidence="2" id="KW-0472">Membrane</keyword>
<evidence type="ECO:0000313" key="4">
    <source>
        <dbReference type="Proteomes" id="UP000004322"/>
    </source>
</evidence>
<dbReference type="OrthoDB" id="2237524at2"/>
<dbReference type="EMBL" id="AEUV02000002">
    <property type="protein sequence ID" value="EHI75423.1"/>
    <property type="molecule type" value="Genomic_DNA"/>
</dbReference>
<keyword evidence="4" id="KW-1185">Reference proteome</keyword>
<keyword evidence="2" id="KW-1133">Transmembrane helix</keyword>
<feature type="region of interest" description="Disordered" evidence="1">
    <location>
        <begin position="100"/>
        <end position="154"/>
    </location>
</feature>
<feature type="compositionally biased region" description="Basic and acidic residues" evidence="1">
    <location>
        <begin position="110"/>
        <end position="119"/>
    </location>
</feature>
<evidence type="ECO:0000313" key="3">
    <source>
        <dbReference type="EMBL" id="EHI75423.1"/>
    </source>
</evidence>
<evidence type="ECO:0000256" key="2">
    <source>
        <dbReference type="SAM" id="Phobius"/>
    </source>
</evidence>
<organism evidence="3 4">
    <name type="scientific">Streptococcus criceti HS-6</name>
    <dbReference type="NCBI Taxonomy" id="873449"/>
    <lineage>
        <taxon>Bacteria</taxon>
        <taxon>Bacillati</taxon>
        <taxon>Bacillota</taxon>
        <taxon>Bacilli</taxon>
        <taxon>Lactobacillales</taxon>
        <taxon>Streptococcaceae</taxon>
        <taxon>Streptococcus</taxon>
    </lineage>
</organism>
<accession>G5JQJ5</accession>
<gene>
    <name evidence="3" type="ORF">STRCR_0579</name>
</gene>
<keyword evidence="2" id="KW-0812">Transmembrane</keyword>